<dbReference type="RefSeq" id="WP_344805067.1">
    <property type="nucleotide sequence ID" value="NZ_BAABBO010000007.1"/>
</dbReference>
<dbReference type="InterPro" id="IPR036388">
    <property type="entry name" value="WH-like_DNA-bd_sf"/>
</dbReference>
<keyword evidence="1 3" id="KW-0238">DNA-binding</keyword>
<evidence type="ECO:0000313" key="7">
    <source>
        <dbReference type="Proteomes" id="UP001501337"/>
    </source>
</evidence>
<evidence type="ECO:0000256" key="3">
    <source>
        <dbReference type="PROSITE-ProRule" id="PRU01091"/>
    </source>
</evidence>
<comment type="caution">
    <text evidence="6">The sequence shown here is derived from an EMBL/GenBank/DDBJ whole genome shotgun (WGS) entry which is preliminary data.</text>
</comment>
<feature type="DNA-binding region" description="OmpR/PhoB-type" evidence="3">
    <location>
        <begin position="136"/>
        <end position="235"/>
    </location>
</feature>
<dbReference type="Pfam" id="PF00486">
    <property type="entry name" value="Trans_reg_C"/>
    <property type="match status" value="1"/>
</dbReference>
<dbReference type="CDD" id="cd17620">
    <property type="entry name" value="REC_OmpR_KdpE-like"/>
    <property type="match status" value="1"/>
</dbReference>
<keyword evidence="7" id="KW-1185">Reference proteome</keyword>
<keyword evidence="2" id="KW-0597">Phosphoprotein</keyword>
<evidence type="ECO:0000256" key="2">
    <source>
        <dbReference type="PROSITE-ProRule" id="PRU00169"/>
    </source>
</evidence>
<feature type="domain" description="Response regulatory" evidence="4">
    <location>
        <begin position="11"/>
        <end position="124"/>
    </location>
</feature>
<evidence type="ECO:0000313" key="6">
    <source>
        <dbReference type="EMBL" id="GAA3958296.1"/>
    </source>
</evidence>
<dbReference type="SUPFAM" id="SSF52172">
    <property type="entry name" value="CheY-like"/>
    <property type="match status" value="1"/>
</dbReference>
<dbReference type="PROSITE" id="PS51755">
    <property type="entry name" value="OMPR_PHOB"/>
    <property type="match status" value="1"/>
</dbReference>
<reference evidence="7" key="1">
    <citation type="journal article" date="2019" name="Int. J. Syst. Evol. Microbiol.">
        <title>The Global Catalogue of Microorganisms (GCM) 10K type strain sequencing project: providing services to taxonomists for standard genome sequencing and annotation.</title>
        <authorList>
            <consortium name="The Broad Institute Genomics Platform"/>
            <consortium name="The Broad Institute Genome Sequencing Center for Infectious Disease"/>
            <person name="Wu L."/>
            <person name="Ma J."/>
        </authorList>
    </citation>
    <scope>NUCLEOTIDE SEQUENCE [LARGE SCALE GENOMIC DNA]</scope>
    <source>
        <strain evidence="7">JCM 17555</strain>
    </source>
</reference>
<dbReference type="SMART" id="SM00448">
    <property type="entry name" value="REC"/>
    <property type="match status" value="1"/>
</dbReference>
<sequence length="237" mass="26746">MNKTPNSLQPKILVIDDEPQILRFLRISLRSEGYDVIDAMDGGEGLRLAALESPDVIVLDLGLPDMDGLCVLQELRQWSATPVLVLSVRSSEQEKVKALDLGANDYVTKPFGIKEFMARLRVLIRDKAQGQHKQPRQLFSSAGLIIDFVKRIVTLEGEPVHLSRKEYALLGLLAQHADHVVTQQYLLNEIWGPTHSEDSHYLRIFIARLRQKLGDDPTQPRFIQTEQGVGYRLVSEA</sequence>
<feature type="domain" description="OmpR/PhoB-type" evidence="5">
    <location>
        <begin position="136"/>
        <end position="235"/>
    </location>
</feature>
<name>A0ABP7P1Z1_9GAMM</name>
<accession>A0ABP7P1Z1</accession>
<dbReference type="InterPro" id="IPR001789">
    <property type="entry name" value="Sig_transdc_resp-reg_receiver"/>
</dbReference>
<proteinExistence type="predicted"/>
<feature type="modified residue" description="4-aspartylphosphate" evidence="2">
    <location>
        <position position="60"/>
    </location>
</feature>
<evidence type="ECO:0000259" key="5">
    <source>
        <dbReference type="PROSITE" id="PS51755"/>
    </source>
</evidence>
<dbReference type="Proteomes" id="UP001501337">
    <property type="component" value="Unassembled WGS sequence"/>
</dbReference>
<dbReference type="EMBL" id="BAABBO010000007">
    <property type="protein sequence ID" value="GAA3958296.1"/>
    <property type="molecule type" value="Genomic_DNA"/>
</dbReference>
<dbReference type="CDD" id="cd00383">
    <property type="entry name" value="trans_reg_C"/>
    <property type="match status" value="1"/>
</dbReference>
<protein>
    <submittedName>
        <fullName evidence="6">Response regulator</fullName>
    </submittedName>
</protein>
<dbReference type="InterPro" id="IPR001867">
    <property type="entry name" value="OmpR/PhoB-type_DNA-bd"/>
</dbReference>
<dbReference type="InterPro" id="IPR039420">
    <property type="entry name" value="WalR-like"/>
</dbReference>
<organism evidence="6 7">
    <name type="scientific">Allohahella marinimesophila</name>
    <dbReference type="NCBI Taxonomy" id="1054972"/>
    <lineage>
        <taxon>Bacteria</taxon>
        <taxon>Pseudomonadati</taxon>
        <taxon>Pseudomonadota</taxon>
        <taxon>Gammaproteobacteria</taxon>
        <taxon>Oceanospirillales</taxon>
        <taxon>Hahellaceae</taxon>
        <taxon>Allohahella</taxon>
    </lineage>
</organism>
<dbReference type="SMART" id="SM00862">
    <property type="entry name" value="Trans_reg_C"/>
    <property type="match status" value="1"/>
</dbReference>
<dbReference type="Gene3D" id="3.40.50.2300">
    <property type="match status" value="1"/>
</dbReference>
<dbReference type="PANTHER" id="PTHR48111:SF50">
    <property type="entry name" value="KDP OPERON TRANSCRIPTIONAL REGULATORY PROTEIN KDPE"/>
    <property type="match status" value="1"/>
</dbReference>
<dbReference type="PANTHER" id="PTHR48111">
    <property type="entry name" value="REGULATOR OF RPOS"/>
    <property type="match status" value="1"/>
</dbReference>
<dbReference type="InterPro" id="IPR011006">
    <property type="entry name" value="CheY-like_superfamily"/>
</dbReference>
<dbReference type="Pfam" id="PF00072">
    <property type="entry name" value="Response_reg"/>
    <property type="match status" value="1"/>
</dbReference>
<gene>
    <name evidence="6" type="ORF">GCM10022278_15910</name>
</gene>
<evidence type="ECO:0000256" key="1">
    <source>
        <dbReference type="ARBA" id="ARBA00023125"/>
    </source>
</evidence>
<evidence type="ECO:0000259" key="4">
    <source>
        <dbReference type="PROSITE" id="PS50110"/>
    </source>
</evidence>
<dbReference type="Gene3D" id="1.10.10.10">
    <property type="entry name" value="Winged helix-like DNA-binding domain superfamily/Winged helix DNA-binding domain"/>
    <property type="match status" value="1"/>
</dbReference>
<dbReference type="PROSITE" id="PS50110">
    <property type="entry name" value="RESPONSE_REGULATORY"/>
    <property type="match status" value="1"/>
</dbReference>